<dbReference type="Gene3D" id="2.60.40.1610">
    <property type="entry name" value="Domain of unknown function DUF1254"/>
    <property type="match status" value="1"/>
</dbReference>
<organism evidence="3 4">
    <name type="scientific">Agromyces cerinus subsp. cerinus</name>
    <dbReference type="NCBI Taxonomy" id="232089"/>
    <lineage>
        <taxon>Bacteria</taxon>
        <taxon>Bacillati</taxon>
        <taxon>Actinomycetota</taxon>
        <taxon>Actinomycetes</taxon>
        <taxon>Micrococcales</taxon>
        <taxon>Microbacteriaceae</taxon>
        <taxon>Agromyces</taxon>
    </lineage>
</organism>
<evidence type="ECO:0000259" key="2">
    <source>
        <dbReference type="Pfam" id="PF06863"/>
    </source>
</evidence>
<dbReference type="RefSeq" id="WP_084183589.1">
    <property type="nucleotide sequence ID" value="NZ_FSRJ01000001.1"/>
</dbReference>
<dbReference type="Pfam" id="PF06863">
    <property type="entry name" value="DUF1254"/>
    <property type="match status" value="1"/>
</dbReference>
<dbReference type="PANTHER" id="PTHR36509">
    <property type="entry name" value="BLL3101 PROTEIN"/>
    <property type="match status" value="1"/>
</dbReference>
<dbReference type="STRING" id="232089.SAMN05443544_1010"/>
<dbReference type="Pfam" id="PF06742">
    <property type="entry name" value="DUF1214"/>
    <property type="match status" value="1"/>
</dbReference>
<dbReference type="OrthoDB" id="272779at2"/>
<dbReference type="SUPFAM" id="SSF160935">
    <property type="entry name" value="VPA0735-like"/>
    <property type="match status" value="1"/>
</dbReference>
<name>A0A1N6E2I3_9MICO</name>
<evidence type="ECO:0000313" key="4">
    <source>
        <dbReference type="Proteomes" id="UP000184699"/>
    </source>
</evidence>
<accession>A0A1N6E2I3</accession>
<proteinExistence type="predicted"/>
<dbReference type="AlphaFoldDB" id="A0A1N6E2I3"/>
<dbReference type="InterPro" id="IPR037050">
    <property type="entry name" value="DUF1254_sf"/>
</dbReference>
<evidence type="ECO:0000313" key="3">
    <source>
        <dbReference type="EMBL" id="SIN77226.1"/>
    </source>
</evidence>
<sequence>MSEHTRPGLTAAQMAEAVASVSTPDTVASPFGDLHFFDGVPLPETVETAYNALDLIRAIDVFLNAVPGASLVAFRAGLRVAGVTSARQIGITEPRATSKALFLTPNTETTYGVTMLDLKAWGPTVIEAPPQSLCVVDDFWFRYVADMGIAGPDHGAGGKYLFLPPGYDGEVPDGYFVYRTPTYTNFVVLRALGGVPAMKQTRIYPLADAANPAENEFVNLSETPFNTVHANDYSFYEEVAELVQEEPADALDAERAGQLAAIGIVSGQPFAPDARLRAILELAAPIAAGLARTVGYQPRDPDAVLYGSWRNGFVGGSYEFVRNGARLLDARTQFHYLATVITPAMAHAQIGAGSAYAYTVHDAEGQLLDGARSYRLHVDANPPAKNFWAVDIYDTQTRSLLVVPSTPYPALASNDGTLQANDDGSFDLYFGPTAPEGKESNWIETVPGKAWFPLLRLYGPLEPWFDQTWRINEFEPLG</sequence>
<feature type="domain" description="DUF1214" evidence="1">
    <location>
        <begin position="354"/>
        <end position="461"/>
    </location>
</feature>
<protein>
    <submittedName>
        <fullName evidence="3">Uncharacterized conserved protein</fullName>
    </submittedName>
</protein>
<evidence type="ECO:0000259" key="1">
    <source>
        <dbReference type="Pfam" id="PF06742"/>
    </source>
</evidence>
<dbReference type="InterPro" id="IPR010621">
    <property type="entry name" value="DUF1214"/>
</dbReference>
<dbReference type="Gene3D" id="1.10.3360.10">
    <property type="entry name" value="VPA0735-like domain"/>
    <property type="match status" value="1"/>
</dbReference>
<dbReference type="EMBL" id="FSRJ01000001">
    <property type="protein sequence ID" value="SIN77226.1"/>
    <property type="molecule type" value="Genomic_DNA"/>
</dbReference>
<feature type="domain" description="DUF1254" evidence="2">
    <location>
        <begin position="96"/>
        <end position="192"/>
    </location>
</feature>
<reference evidence="4" key="1">
    <citation type="submission" date="2016-11" db="EMBL/GenBank/DDBJ databases">
        <authorList>
            <person name="Varghese N."/>
            <person name="Submissions S."/>
        </authorList>
    </citation>
    <scope>NUCLEOTIDE SEQUENCE [LARGE SCALE GENOMIC DNA]</scope>
    <source>
        <strain evidence="4">DSM 8595</strain>
    </source>
</reference>
<dbReference type="Gene3D" id="2.60.120.600">
    <property type="entry name" value="Domain of unknown function DUF1214, C-terminal domain"/>
    <property type="match status" value="1"/>
</dbReference>
<dbReference type="PANTHER" id="PTHR36509:SF3">
    <property type="entry name" value="SIGNAL PEPTIDE PROTEIN"/>
    <property type="match status" value="1"/>
</dbReference>
<dbReference type="Proteomes" id="UP000184699">
    <property type="component" value="Unassembled WGS sequence"/>
</dbReference>
<keyword evidence="4" id="KW-1185">Reference proteome</keyword>
<dbReference type="InterPro" id="IPR010679">
    <property type="entry name" value="DUF1254"/>
</dbReference>
<gene>
    <name evidence="3" type="ORF">SAMN05443544_1010</name>
</gene>
<dbReference type="InterPro" id="IPR037049">
    <property type="entry name" value="DUF1214_C_sf"/>
</dbReference>